<keyword evidence="5" id="KW-1185">Reference proteome</keyword>
<dbReference type="Gene3D" id="2.60.450.10">
    <property type="entry name" value="Lipopolysaccharide (LPS) transport protein A like domain"/>
    <property type="match status" value="2"/>
</dbReference>
<feature type="domain" description="Organic solvent tolerance-like N-terminal" evidence="2">
    <location>
        <begin position="189"/>
        <end position="239"/>
    </location>
</feature>
<dbReference type="InterPro" id="IPR007543">
    <property type="entry name" value="LptD_C"/>
</dbReference>
<gene>
    <name evidence="4" type="ORF">SCALIN_C28_0067</name>
</gene>
<dbReference type="GO" id="GO:0009279">
    <property type="term" value="C:cell outer membrane"/>
    <property type="evidence" value="ECO:0007669"/>
    <property type="project" value="TreeGrafter"/>
</dbReference>
<dbReference type="AlphaFoldDB" id="A0A286U166"/>
<dbReference type="GO" id="GO:1990351">
    <property type="term" value="C:transporter complex"/>
    <property type="evidence" value="ECO:0007669"/>
    <property type="project" value="TreeGrafter"/>
</dbReference>
<keyword evidence="1" id="KW-0998">Cell outer membrane</keyword>
<sequence>MRLSLSTIFVVLLIVLCNRNITQGARIKKNISHYPIHISADSISTWQNNEIRVFQAGGNAEIEQGEARIIADNVIIWFKEIKTGQLVEGNIEIYCSGNVTLFQEENIQDFKETYLELVTTAGISVKPILARNQVKSFEDEQRSELYVQAEKFRAKENGEPYKDETATGTTEAGELVDILADDIDTWLENDVRVIVAVGNVRIKKGEETLNADNVILYFDQEKSEQDKPAKQVYKEVYAEGNVTLRRKDDLIVAEKIFENIKEEKGLFVNSTISSVLKPPTVRIQKPVFMSGEEIKNTKGNYEINNGDFSLCGFGHPHYRFKYSKLRIIKTGEKSVLTAKNNVFKIGKVPILYFPYLNFNLKRSPKRLQEWNTGKTTRFGRFFTTDWDLYGFGFGEKLSEWSDLTLSADFLELRGPAAGLDFQYKKPNYYGYANTYYINDDEELDINDVPVDSKNRGHFLWRHRQKLLNNWVADIEISHVGDRSYFREYFQPEFKIQKDRTTLLYLKNISGNRGTTFLAEHQLRTYDTLVDSVRLSRKNESFPELKYRIIGEPFRDGRLNFTSETELVYQNRVFDRITPLKAETNFLGRGEWLTAERVFDRSPARLDPEETVRFDTFNMLNAPFGFMGQRFNPFIGFRLTGYSESVKVNPVTLSNEGSGSPRGRVAIPIGFNTSTTLSRTYSVYNKLLNINRLRHIMVPELMFNFMPIVTQDPEDLNQFDGIDALDTYQSVKFGLRNRLQTKRGEPGKRKR</sequence>
<comment type="caution">
    <text evidence="4">The sequence shown here is derived from an EMBL/GenBank/DDBJ whole genome shotgun (WGS) entry which is preliminary data.</text>
</comment>
<evidence type="ECO:0000256" key="1">
    <source>
        <dbReference type="ARBA" id="ARBA00023237"/>
    </source>
</evidence>
<dbReference type="EMBL" id="BAOS01000028">
    <property type="protein sequence ID" value="GAX61865.1"/>
    <property type="molecule type" value="Genomic_DNA"/>
</dbReference>
<evidence type="ECO:0000313" key="4">
    <source>
        <dbReference type="EMBL" id="GAX61865.1"/>
    </source>
</evidence>
<organism evidence="4 5">
    <name type="scientific">Candidatus Scalindua japonica</name>
    <dbReference type="NCBI Taxonomy" id="1284222"/>
    <lineage>
        <taxon>Bacteria</taxon>
        <taxon>Pseudomonadati</taxon>
        <taxon>Planctomycetota</taxon>
        <taxon>Candidatus Brocadiia</taxon>
        <taxon>Candidatus Brocadiales</taxon>
        <taxon>Candidatus Scalinduaceae</taxon>
        <taxon>Candidatus Scalindua</taxon>
    </lineage>
</organism>
<dbReference type="GO" id="GO:0061024">
    <property type="term" value="P:membrane organization"/>
    <property type="evidence" value="ECO:0007669"/>
    <property type="project" value="InterPro"/>
</dbReference>
<dbReference type="InterPro" id="IPR005653">
    <property type="entry name" value="OstA-like_N"/>
</dbReference>
<evidence type="ECO:0000259" key="2">
    <source>
        <dbReference type="Pfam" id="PF03968"/>
    </source>
</evidence>
<reference evidence="5" key="1">
    <citation type="journal article" date="2017" name="Environ. Microbiol. Rep.">
        <title>Genetic Diversity of Marine Anaerobic Ammonium-Oxidizing Bacteria as Revealed by Genomic and Proteomic Analyses of 'Candidatus Scalindua japonica'.</title>
        <authorList>
            <person name="Oshiki M."/>
            <person name="Mizuto K."/>
            <person name="Kimura Z."/>
            <person name="Kindaichi T."/>
            <person name="Satoh H."/>
            <person name="Okabe S."/>
        </authorList>
    </citation>
    <scope>NUCLEOTIDE SEQUENCE [LARGE SCALE GENOMIC DNA]</scope>
    <source>
        <strain evidence="5">husup-a2</strain>
    </source>
</reference>
<evidence type="ECO:0000313" key="5">
    <source>
        <dbReference type="Proteomes" id="UP000218542"/>
    </source>
</evidence>
<keyword evidence="1" id="KW-0472">Membrane</keyword>
<dbReference type="Proteomes" id="UP000218542">
    <property type="component" value="Unassembled WGS sequence"/>
</dbReference>
<accession>A0A286U166</accession>
<feature type="domain" description="LptD C-terminal" evidence="3">
    <location>
        <begin position="453"/>
        <end position="740"/>
    </location>
</feature>
<dbReference type="Pfam" id="PF04453">
    <property type="entry name" value="LptD"/>
    <property type="match status" value="1"/>
</dbReference>
<protein>
    <submittedName>
        <fullName evidence="4">Organic solvent tolerance protein OstA</fullName>
    </submittedName>
</protein>
<name>A0A286U166_9BACT</name>
<dbReference type="PANTHER" id="PTHR30189:SF1">
    <property type="entry name" value="LPS-ASSEMBLY PROTEIN LPTD"/>
    <property type="match status" value="1"/>
</dbReference>
<dbReference type="Pfam" id="PF03968">
    <property type="entry name" value="LptD_N"/>
    <property type="match status" value="1"/>
</dbReference>
<dbReference type="RefSeq" id="WP_096895240.1">
    <property type="nucleotide sequence ID" value="NZ_BAOS01000028.1"/>
</dbReference>
<evidence type="ECO:0000259" key="3">
    <source>
        <dbReference type="Pfam" id="PF04453"/>
    </source>
</evidence>
<dbReference type="OrthoDB" id="251461at2"/>
<dbReference type="InterPro" id="IPR050218">
    <property type="entry name" value="LptD"/>
</dbReference>
<proteinExistence type="predicted"/>
<dbReference type="PANTHER" id="PTHR30189">
    <property type="entry name" value="LPS-ASSEMBLY PROTEIN"/>
    <property type="match status" value="1"/>
</dbReference>